<evidence type="ECO:0000259" key="10">
    <source>
        <dbReference type="PROSITE" id="PS50928"/>
    </source>
</evidence>
<dbReference type="RefSeq" id="WP_165096441.1">
    <property type="nucleotide sequence ID" value="NZ_CP049056.1"/>
</dbReference>
<name>A0A7L5BT80_9RHOB</name>
<evidence type="ECO:0000256" key="7">
    <source>
        <dbReference type="ARBA" id="ARBA00022989"/>
    </source>
</evidence>
<feature type="domain" description="ABC transmembrane type-1" evidence="10">
    <location>
        <begin position="86"/>
        <end position="275"/>
    </location>
</feature>
<evidence type="ECO:0000256" key="8">
    <source>
        <dbReference type="ARBA" id="ARBA00023136"/>
    </source>
</evidence>
<gene>
    <name evidence="11" type="ORF">G5B40_06305</name>
</gene>
<dbReference type="Gene3D" id="1.10.3720.10">
    <property type="entry name" value="MetI-like"/>
    <property type="match status" value="1"/>
</dbReference>
<proteinExistence type="inferred from homology"/>
<evidence type="ECO:0000256" key="5">
    <source>
        <dbReference type="ARBA" id="ARBA00022856"/>
    </source>
</evidence>
<evidence type="ECO:0000313" key="11">
    <source>
        <dbReference type="EMBL" id="QIE55100.1"/>
    </source>
</evidence>
<keyword evidence="3" id="KW-1003">Cell membrane</keyword>
<dbReference type="GO" id="GO:0055085">
    <property type="term" value="P:transmembrane transport"/>
    <property type="evidence" value="ECO:0007669"/>
    <property type="project" value="InterPro"/>
</dbReference>
<comment type="similarity">
    <text evidence="9">Belongs to the binding-protein-dependent transport system permease family.</text>
</comment>
<dbReference type="GO" id="GO:0015833">
    <property type="term" value="P:peptide transport"/>
    <property type="evidence" value="ECO:0007669"/>
    <property type="project" value="UniProtKB-KW"/>
</dbReference>
<organism evidence="11 12">
    <name type="scientific">Pikeienuella piscinae</name>
    <dbReference type="NCBI Taxonomy" id="2748098"/>
    <lineage>
        <taxon>Bacteria</taxon>
        <taxon>Pseudomonadati</taxon>
        <taxon>Pseudomonadota</taxon>
        <taxon>Alphaproteobacteria</taxon>
        <taxon>Rhodobacterales</taxon>
        <taxon>Paracoccaceae</taxon>
        <taxon>Pikeienuella</taxon>
    </lineage>
</organism>
<keyword evidence="7 9" id="KW-1133">Transmembrane helix</keyword>
<dbReference type="PANTHER" id="PTHR43386">
    <property type="entry name" value="OLIGOPEPTIDE TRANSPORT SYSTEM PERMEASE PROTEIN APPC"/>
    <property type="match status" value="1"/>
</dbReference>
<keyword evidence="5" id="KW-0571">Peptide transport</keyword>
<dbReference type="PANTHER" id="PTHR43386:SF1">
    <property type="entry name" value="D,D-DIPEPTIDE TRANSPORT SYSTEM PERMEASE PROTEIN DDPC-RELATED"/>
    <property type="match status" value="1"/>
</dbReference>
<evidence type="ECO:0000256" key="6">
    <source>
        <dbReference type="ARBA" id="ARBA00022927"/>
    </source>
</evidence>
<dbReference type="CDD" id="cd06261">
    <property type="entry name" value="TM_PBP2"/>
    <property type="match status" value="1"/>
</dbReference>
<keyword evidence="6" id="KW-0653">Protein transport</keyword>
<evidence type="ECO:0000313" key="12">
    <source>
        <dbReference type="Proteomes" id="UP000503336"/>
    </source>
</evidence>
<keyword evidence="12" id="KW-1185">Reference proteome</keyword>
<dbReference type="InterPro" id="IPR000515">
    <property type="entry name" value="MetI-like"/>
</dbReference>
<dbReference type="SUPFAM" id="SSF161098">
    <property type="entry name" value="MetI-like"/>
    <property type="match status" value="1"/>
</dbReference>
<feature type="transmembrane region" description="Helical" evidence="9">
    <location>
        <begin position="134"/>
        <end position="161"/>
    </location>
</feature>
<feature type="transmembrane region" description="Helical" evidence="9">
    <location>
        <begin position="26"/>
        <end position="49"/>
    </location>
</feature>
<dbReference type="InterPro" id="IPR035906">
    <property type="entry name" value="MetI-like_sf"/>
</dbReference>
<protein>
    <submittedName>
        <fullName evidence="11">ABC transporter permease</fullName>
    </submittedName>
</protein>
<evidence type="ECO:0000256" key="2">
    <source>
        <dbReference type="ARBA" id="ARBA00022448"/>
    </source>
</evidence>
<dbReference type="Pfam" id="PF00528">
    <property type="entry name" value="BPD_transp_1"/>
    <property type="match status" value="1"/>
</dbReference>
<dbReference type="InterPro" id="IPR050366">
    <property type="entry name" value="BP-dependent_transpt_permease"/>
</dbReference>
<accession>A0A7L5BT80</accession>
<evidence type="ECO:0000256" key="9">
    <source>
        <dbReference type="RuleBase" id="RU363032"/>
    </source>
</evidence>
<dbReference type="Proteomes" id="UP000503336">
    <property type="component" value="Chromosome"/>
</dbReference>
<keyword evidence="4 9" id="KW-0812">Transmembrane</keyword>
<feature type="transmembrane region" description="Helical" evidence="9">
    <location>
        <begin position="252"/>
        <end position="271"/>
    </location>
</feature>
<dbReference type="KEGG" id="hdh:G5B40_06305"/>
<sequence>MSGSGLSARTGRIVALYRLGTGSGQLLFAVSTLVALVMLAVLAPVIVAYRPEATAILDRLKPPSLAHPFGTDAFGRDIFSRVAYGARYSLLIGAATMGATTILGSVIGVVSGYVRGFLDLALMRIMEAFMAIPAILLAIALLAILGNNLGNLIFALSIAYIPRLARIARGLTLSICEEPYVEAARAVGASPPRIVFHYILPQLLPAILVQGSFIFAYAVIAEAGLSFLGVGVQPPAPSWGGILSDGRTYMSIAPWITIFPGLGIMLIVLSLNQLGDGLRDALDPRLRNLS</sequence>
<dbReference type="EMBL" id="CP049056">
    <property type="protein sequence ID" value="QIE55100.1"/>
    <property type="molecule type" value="Genomic_DNA"/>
</dbReference>
<reference evidence="11 12" key="1">
    <citation type="submission" date="2020-02" db="EMBL/GenBank/DDBJ databases">
        <title>complete genome sequence of Rhodobacteraceae bacterium.</title>
        <authorList>
            <person name="Park J."/>
            <person name="Kim Y.-S."/>
            <person name="Kim K.-H."/>
        </authorList>
    </citation>
    <scope>NUCLEOTIDE SEQUENCE [LARGE SCALE GENOMIC DNA]</scope>
    <source>
        <strain evidence="11 12">RR4-56</strain>
    </source>
</reference>
<feature type="transmembrane region" description="Helical" evidence="9">
    <location>
        <begin position="90"/>
        <end position="114"/>
    </location>
</feature>
<dbReference type="PROSITE" id="PS50928">
    <property type="entry name" value="ABC_TM1"/>
    <property type="match status" value="1"/>
</dbReference>
<feature type="transmembrane region" description="Helical" evidence="9">
    <location>
        <begin position="203"/>
        <end position="232"/>
    </location>
</feature>
<evidence type="ECO:0000256" key="1">
    <source>
        <dbReference type="ARBA" id="ARBA00004651"/>
    </source>
</evidence>
<dbReference type="AlphaFoldDB" id="A0A7L5BT80"/>
<keyword evidence="2 9" id="KW-0813">Transport</keyword>
<evidence type="ECO:0000256" key="3">
    <source>
        <dbReference type="ARBA" id="ARBA00022475"/>
    </source>
</evidence>
<dbReference type="GO" id="GO:0005886">
    <property type="term" value="C:plasma membrane"/>
    <property type="evidence" value="ECO:0007669"/>
    <property type="project" value="UniProtKB-SubCell"/>
</dbReference>
<comment type="subcellular location">
    <subcellularLocation>
        <location evidence="1 9">Cell membrane</location>
        <topology evidence="1 9">Multi-pass membrane protein</topology>
    </subcellularLocation>
</comment>
<dbReference type="GO" id="GO:0015031">
    <property type="term" value="P:protein transport"/>
    <property type="evidence" value="ECO:0007669"/>
    <property type="project" value="UniProtKB-KW"/>
</dbReference>
<keyword evidence="8 9" id="KW-0472">Membrane</keyword>
<evidence type="ECO:0000256" key="4">
    <source>
        <dbReference type="ARBA" id="ARBA00022692"/>
    </source>
</evidence>